<dbReference type="VEuPathDB" id="VectorBase:ASTEI20_036690"/>
<keyword evidence="5" id="KW-0552">Olfaction</keyword>
<dbReference type="VEuPathDB" id="VectorBase:ASTEI01993"/>
<evidence type="ECO:0000256" key="2">
    <source>
        <dbReference type="ARBA" id="ARBA00022475"/>
    </source>
</evidence>
<evidence type="ECO:0000256" key="9">
    <source>
        <dbReference type="ARBA" id="ARBA00023224"/>
    </source>
</evidence>
<keyword evidence="7" id="KW-0472">Membrane</keyword>
<keyword evidence="2" id="KW-1003">Cell membrane</keyword>
<reference evidence="10" key="2">
    <citation type="submission" date="2020-05" db="UniProtKB">
        <authorList>
            <consortium name="EnsemblMetazoa"/>
        </authorList>
    </citation>
    <scope>IDENTIFICATION</scope>
    <source>
        <strain evidence="10">Indian</strain>
    </source>
</reference>
<proteinExistence type="predicted"/>
<dbReference type="Proteomes" id="UP000076408">
    <property type="component" value="Unassembled WGS sequence"/>
</dbReference>
<dbReference type="PANTHER" id="PTHR21137">
    <property type="entry name" value="ODORANT RECEPTOR"/>
    <property type="match status" value="1"/>
</dbReference>
<keyword evidence="9" id="KW-0807">Transducer</keyword>
<keyword evidence="11" id="KW-1185">Reference proteome</keyword>
<evidence type="ECO:0000256" key="8">
    <source>
        <dbReference type="ARBA" id="ARBA00023170"/>
    </source>
</evidence>
<dbReference type="GO" id="GO:0005886">
    <property type="term" value="C:plasma membrane"/>
    <property type="evidence" value="ECO:0007669"/>
    <property type="project" value="UniProtKB-SubCell"/>
</dbReference>
<name>A0A182Y0K7_ANOST</name>
<dbReference type="GO" id="GO:0004984">
    <property type="term" value="F:olfactory receptor activity"/>
    <property type="evidence" value="ECO:0007669"/>
    <property type="project" value="InterPro"/>
</dbReference>
<evidence type="ECO:0000256" key="7">
    <source>
        <dbReference type="ARBA" id="ARBA00023136"/>
    </source>
</evidence>
<dbReference type="PANTHER" id="PTHR21137:SF35">
    <property type="entry name" value="ODORANT RECEPTOR 19A-RELATED"/>
    <property type="match status" value="1"/>
</dbReference>
<dbReference type="AlphaFoldDB" id="A0A182Y0K7"/>
<keyword evidence="4" id="KW-0812">Transmembrane</keyword>
<sequence>MATRGSFRELLKPLIFCSKVIGVELWTAPGKFLPASYYLTAMVAIYLISTGFTVAKYRHDPLHMMKVLVTLGLGLELSIVAVYKIFPGPATAHDINQLTEKIEIEVLERYQNGTKEEIAVLERTGRYLWIIFRIMRVAYICTAAAFMLYPLFTYFTSGTVVPLLLFELPFIDCNTTTGYILNMLFQLNLITYGVTGVVLADVLYVFLAMYAMTAADIFMVHLVELETLLNDPLEDKTKRSDIREMWVQCMHDHQLTTSLFNNAEDILGLQCLAQVAMGVVTICDCMLLVTLTDWYPTYLFFLVMFTQLTVYFVVGHIVELKIDEMYNKVISMPWYKLPVKEQKEFCFLMAKQQRPMMLTAYGFHPMNFEAYMSVLRGLYQFFVMILQNFRELLQPLTYYSKKIGVEVWTAPGKFLPASYYLSAMVATYFISTASTVAKYRHDPLHMMKVLVTLGTVLQLYVKFFVGIAKGNDVKLLTEKIELEVLERYENGTKEEMAVLERTGRYLWIIFRMTRISSACAAGGFMLYPLFAYFTTGRVVPLLLYELPFIDCNTTAGYIVNMLFQINLLVYGVMGIIFADFLYIMYATYAMTAADIFMVHLVELEILLNDPMQHDTTRSEVRELWLKCMYDHQLTTSLLNIIEDIFGLQCLAQVAMGVFTICDCLLLVTLIDEMYHKVISMPWYKLPVKEQKEFCFLMARQQRPMMLTAYGFHPMNFEAYMSPLIFYSKLMGVEMWTAPGKFLPASCYLSVQMAIYLISTGFTVAKYRHDPLHMMKVLVTLGTALQLYVKFFVALTKGHDVKLLTEKIELEVLERYQNGTKEEIAVLERTGRYLWIIFRIMRPVCSSTAVAFMLYPLFAYFTTGERVPFLLYELPYYDCSTIPGYVLNMLFQLNLIINGVMGFILADFSYVVIVMYAMTAADIFMVHLVELEILLNEPLKDRTKSSEVREMWVQCIYDHQLTTRLLNITEDLFGLQCLAQVVLGVFTICDCMLLVTLTDWYPTYCFFLVMFTELSIYFIVGNFVELKIDEMYNKVISMPWYKLPVKEQKEFCFLMARQQCPMMLTAYGFHPMNFEAYMSVSNVTLRISWMASLRES</sequence>
<evidence type="ECO:0000313" key="11">
    <source>
        <dbReference type="Proteomes" id="UP000076408"/>
    </source>
</evidence>
<accession>A0A182Y0K7</accession>
<evidence type="ECO:0000256" key="4">
    <source>
        <dbReference type="ARBA" id="ARBA00022692"/>
    </source>
</evidence>
<keyword evidence="8" id="KW-0675">Receptor</keyword>
<evidence type="ECO:0000256" key="6">
    <source>
        <dbReference type="ARBA" id="ARBA00022989"/>
    </source>
</evidence>
<dbReference type="InterPro" id="IPR004117">
    <property type="entry name" value="7tm6_olfct_rcpt"/>
</dbReference>
<dbReference type="GO" id="GO:0007165">
    <property type="term" value="P:signal transduction"/>
    <property type="evidence" value="ECO:0007669"/>
    <property type="project" value="UniProtKB-KW"/>
</dbReference>
<comment type="subcellular location">
    <subcellularLocation>
        <location evidence="1">Cell membrane</location>
        <topology evidence="1">Multi-pass membrane protein</topology>
    </subcellularLocation>
</comment>
<evidence type="ECO:0000256" key="1">
    <source>
        <dbReference type="ARBA" id="ARBA00004651"/>
    </source>
</evidence>
<dbReference type="Pfam" id="PF02949">
    <property type="entry name" value="7tm_6"/>
    <property type="match status" value="3"/>
</dbReference>
<evidence type="ECO:0000256" key="3">
    <source>
        <dbReference type="ARBA" id="ARBA00022606"/>
    </source>
</evidence>
<keyword evidence="3" id="KW-0716">Sensory transduction</keyword>
<dbReference type="EnsemblMetazoa" id="ASTEI01993-RA">
    <property type="protein sequence ID" value="ASTEI01993-PA"/>
    <property type="gene ID" value="ASTEI01993"/>
</dbReference>
<evidence type="ECO:0000256" key="5">
    <source>
        <dbReference type="ARBA" id="ARBA00022725"/>
    </source>
</evidence>
<dbReference type="OMA" id="CLAQVAM"/>
<dbReference type="VEuPathDB" id="VectorBase:ASTE015916"/>
<dbReference type="STRING" id="30069.A0A182Y0K7"/>
<keyword evidence="6" id="KW-1133">Transmembrane helix</keyword>
<organism evidence="10 11">
    <name type="scientific">Anopheles stephensi</name>
    <name type="common">Indo-Pakistan malaria mosquito</name>
    <dbReference type="NCBI Taxonomy" id="30069"/>
    <lineage>
        <taxon>Eukaryota</taxon>
        <taxon>Metazoa</taxon>
        <taxon>Ecdysozoa</taxon>
        <taxon>Arthropoda</taxon>
        <taxon>Hexapoda</taxon>
        <taxon>Insecta</taxon>
        <taxon>Pterygota</taxon>
        <taxon>Neoptera</taxon>
        <taxon>Endopterygota</taxon>
        <taxon>Diptera</taxon>
        <taxon>Nematocera</taxon>
        <taxon>Culicoidea</taxon>
        <taxon>Culicidae</taxon>
        <taxon>Anophelinae</taxon>
        <taxon>Anopheles</taxon>
    </lineage>
</organism>
<dbReference type="GO" id="GO:0005549">
    <property type="term" value="F:odorant binding"/>
    <property type="evidence" value="ECO:0007669"/>
    <property type="project" value="InterPro"/>
</dbReference>
<protein>
    <submittedName>
        <fullName evidence="10">Uncharacterized protein</fullName>
    </submittedName>
</protein>
<dbReference type="VEuPathDB" id="VectorBase:ASTEI20_038723"/>
<evidence type="ECO:0000313" key="10">
    <source>
        <dbReference type="EnsemblMetazoa" id="ASTEI01993-PA"/>
    </source>
</evidence>
<reference evidence="11" key="1">
    <citation type="journal article" date="2014" name="Genome Biol.">
        <title>Genome analysis of a major urban malaria vector mosquito, Anopheles stephensi.</title>
        <authorList>
            <person name="Jiang X."/>
            <person name="Peery A."/>
            <person name="Hall A.B."/>
            <person name="Sharma A."/>
            <person name="Chen X.G."/>
            <person name="Waterhouse R.M."/>
            <person name="Komissarov A."/>
            <person name="Riehle M.M."/>
            <person name="Shouche Y."/>
            <person name="Sharakhova M.V."/>
            <person name="Lawson D."/>
            <person name="Pakpour N."/>
            <person name="Arensburger P."/>
            <person name="Davidson V.L."/>
            <person name="Eiglmeier K."/>
            <person name="Emrich S."/>
            <person name="George P."/>
            <person name="Kennedy R.C."/>
            <person name="Mane S.P."/>
            <person name="Maslen G."/>
            <person name="Oringanje C."/>
            <person name="Qi Y."/>
            <person name="Settlage R."/>
            <person name="Tojo M."/>
            <person name="Tubio J.M."/>
            <person name="Unger M.F."/>
            <person name="Wang B."/>
            <person name="Vernick K.D."/>
            <person name="Ribeiro J.M."/>
            <person name="James A.A."/>
            <person name="Michel K."/>
            <person name="Riehle M.A."/>
            <person name="Luckhart S."/>
            <person name="Sharakhov I.V."/>
            <person name="Tu Z."/>
        </authorList>
    </citation>
    <scope>NUCLEOTIDE SEQUENCE [LARGE SCALE GENOMIC DNA]</scope>
    <source>
        <strain evidence="11">Indian</strain>
    </source>
</reference>
<dbReference type="VEuPathDB" id="VectorBase:ASTE015917"/>
<dbReference type="VEuPathDB" id="VectorBase:ASTEI20_037346"/>